<reference evidence="1" key="2">
    <citation type="submission" date="2023-05" db="EMBL/GenBank/DDBJ databases">
        <authorList>
            <person name="Fouks B."/>
        </authorList>
    </citation>
    <scope>NUCLEOTIDE SEQUENCE</scope>
    <source>
        <strain evidence="1">Stay&amp;Tobe</strain>
        <tissue evidence="1">Testes</tissue>
    </source>
</reference>
<reference evidence="1" key="1">
    <citation type="journal article" date="2023" name="IScience">
        <title>Live-bearing cockroach genome reveals convergent evolutionary mechanisms linked to viviparity in insects and beyond.</title>
        <authorList>
            <person name="Fouks B."/>
            <person name="Harrison M.C."/>
            <person name="Mikhailova A.A."/>
            <person name="Marchal E."/>
            <person name="English S."/>
            <person name="Carruthers M."/>
            <person name="Jennings E.C."/>
            <person name="Chiamaka E.L."/>
            <person name="Frigard R.A."/>
            <person name="Pippel M."/>
            <person name="Attardo G.M."/>
            <person name="Benoit J.B."/>
            <person name="Bornberg-Bauer E."/>
            <person name="Tobe S.S."/>
        </authorList>
    </citation>
    <scope>NUCLEOTIDE SEQUENCE</scope>
    <source>
        <strain evidence="1">Stay&amp;Tobe</strain>
    </source>
</reference>
<dbReference type="Proteomes" id="UP001233999">
    <property type="component" value="Unassembled WGS sequence"/>
</dbReference>
<name>A0AAD8AD77_DIPPU</name>
<keyword evidence="2" id="KW-1185">Reference proteome</keyword>
<sequence>GYTSTPSPSNSILRHSPADPHTQYCNILNSDACFTAELSGHGVPHSLFFMGRNVPDNRG</sequence>
<comment type="caution">
    <text evidence="1">The sequence shown here is derived from an EMBL/GenBank/DDBJ whole genome shotgun (WGS) entry which is preliminary data.</text>
</comment>
<organism evidence="1 2">
    <name type="scientific">Diploptera punctata</name>
    <name type="common">Pacific beetle cockroach</name>
    <dbReference type="NCBI Taxonomy" id="6984"/>
    <lineage>
        <taxon>Eukaryota</taxon>
        <taxon>Metazoa</taxon>
        <taxon>Ecdysozoa</taxon>
        <taxon>Arthropoda</taxon>
        <taxon>Hexapoda</taxon>
        <taxon>Insecta</taxon>
        <taxon>Pterygota</taxon>
        <taxon>Neoptera</taxon>
        <taxon>Polyneoptera</taxon>
        <taxon>Dictyoptera</taxon>
        <taxon>Blattodea</taxon>
        <taxon>Blaberoidea</taxon>
        <taxon>Blaberidae</taxon>
        <taxon>Diplopterinae</taxon>
        <taxon>Diploptera</taxon>
    </lineage>
</organism>
<feature type="non-terminal residue" evidence="1">
    <location>
        <position position="59"/>
    </location>
</feature>
<evidence type="ECO:0000313" key="2">
    <source>
        <dbReference type="Proteomes" id="UP001233999"/>
    </source>
</evidence>
<evidence type="ECO:0000313" key="1">
    <source>
        <dbReference type="EMBL" id="KAJ9596824.1"/>
    </source>
</evidence>
<dbReference type="AlphaFoldDB" id="A0AAD8AD77"/>
<feature type="non-terminal residue" evidence="1">
    <location>
        <position position="1"/>
    </location>
</feature>
<protein>
    <submittedName>
        <fullName evidence="1">Uncharacterized protein</fullName>
    </submittedName>
</protein>
<dbReference type="EMBL" id="JASPKZ010001959">
    <property type="protein sequence ID" value="KAJ9596824.1"/>
    <property type="molecule type" value="Genomic_DNA"/>
</dbReference>
<gene>
    <name evidence="1" type="ORF">L9F63_012157</name>
</gene>
<accession>A0AAD8AD77</accession>
<proteinExistence type="predicted"/>